<gene>
    <name evidence="8" type="ORF">M0812_00081</name>
</gene>
<dbReference type="PANTHER" id="PTHR23183">
    <property type="entry name" value="NOP14"/>
    <property type="match status" value="1"/>
</dbReference>
<dbReference type="GO" id="GO:0030490">
    <property type="term" value="P:maturation of SSU-rRNA"/>
    <property type="evidence" value="ECO:0007669"/>
    <property type="project" value="TreeGrafter"/>
</dbReference>
<dbReference type="GO" id="GO:0030692">
    <property type="term" value="C:Noc4p-Nop14p complex"/>
    <property type="evidence" value="ECO:0007669"/>
    <property type="project" value="TreeGrafter"/>
</dbReference>
<name>A0AAV8A5V2_9EUKA</name>
<dbReference type="EMBL" id="JANTQA010000015">
    <property type="protein sequence ID" value="KAJ3447609.1"/>
    <property type="molecule type" value="Genomic_DNA"/>
</dbReference>
<dbReference type="Proteomes" id="UP001146793">
    <property type="component" value="Unassembled WGS sequence"/>
</dbReference>
<evidence type="ECO:0000256" key="5">
    <source>
        <dbReference type="ARBA" id="ARBA00023242"/>
    </source>
</evidence>
<comment type="similarity">
    <text evidence="2">Belongs to the NOP14 family.</text>
</comment>
<comment type="subcellular location">
    <subcellularLocation>
        <location evidence="1">Nucleus</location>
        <location evidence="1">Nucleolus</location>
    </subcellularLocation>
</comment>
<feature type="region of interest" description="Disordered" evidence="7">
    <location>
        <begin position="627"/>
        <end position="653"/>
    </location>
</feature>
<evidence type="ECO:0000256" key="7">
    <source>
        <dbReference type="SAM" id="MobiDB-lite"/>
    </source>
</evidence>
<keyword evidence="5" id="KW-0539">Nucleus</keyword>
<dbReference type="AlphaFoldDB" id="A0AAV8A5V2"/>
<evidence type="ECO:0000256" key="4">
    <source>
        <dbReference type="ARBA" id="ARBA00022552"/>
    </source>
</evidence>
<evidence type="ECO:0000256" key="1">
    <source>
        <dbReference type="ARBA" id="ARBA00004604"/>
    </source>
</evidence>
<evidence type="ECO:0000256" key="3">
    <source>
        <dbReference type="ARBA" id="ARBA00022517"/>
    </source>
</evidence>
<proteinExistence type="inferred from homology"/>
<organism evidence="8 9">
    <name type="scientific">Anaeramoeba flamelloides</name>
    <dbReference type="NCBI Taxonomy" id="1746091"/>
    <lineage>
        <taxon>Eukaryota</taxon>
        <taxon>Metamonada</taxon>
        <taxon>Anaeramoebidae</taxon>
        <taxon>Anaeramoeba</taxon>
    </lineage>
</organism>
<sequence>MSKVNRFNQKKKRNVTKKENPFNLRHNKRKFKVYGQEHKPINEVQNRQRSHQTRQKTLLKEYKTRNKSNRFNDRRIGEYDSKLTKEEKMFLRFQKQRSNSSRKRNIFNLEQTNVQPNLTRVRSNQDVLTHKGVSLFKLGDEISKHPKLKKEFTNDHIGLIKEENDEDKVEGEGEDYFKDNTGQIDSRIVSEYHFGGGDLQIGNESLLDGSNGENDLKFKKSRKDILAEIVEKSVLYREQKKKEKILDQEFQNKIDEEFNELMDEEILIKKQEREPNVDAYETMVTEMTFDTRYRAFEESNYQGNLEDRKHNYLELLNEKNERKKIQKNDQKNIDQILNIQARIKRLKKKHHNIILDIENSSIVRLTDDDIPIEYELRKKALKIKNQSQNNTETISRPIETIDILSSEAGLQNYLKTKDIPKRYLQFTELIKGKKIEEQIEITENMHRMIYSSNNLNNDIRGKLELFFIILMTHFKTLCQSDDNENIQIINKFHAPIISITRKIQPFAAAYFKIQIENLYKKYNDLKSESNLINFNLTLIEIKHIELISILYPNTDFRHPIITPTLLLLNRFISEIPIKDFKMLYLLTFVAYLLVFKFYNKSKRFSPELITFLNFILKSAKLNLGKGSNDKDDDIKQEQEEEEEEEEGGDNDNYIPCQNNINFELYNDNLKKVTPTKIVIDVILKGENNQQNKINCLSLVFRIIESLIAYFQEYPSSVEIFQNFYNLINLLDNTNIEPLKTRLNKCKLKNIQNLEIMRIKLLSRLKIIINKRSKFRKKMVNQTRTPSKIILLDPKFEDSENFGMSHEEILEKRAKKKIKKMKSKLKKEKRGAIREIRKDNQFLADVQLKENKMKIKDDQERNKRFQGMLNKQQTQWRDLWRSGVAKDKKK</sequence>
<feature type="compositionally biased region" description="Acidic residues" evidence="7">
    <location>
        <begin position="638"/>
        <end position="649"/>
    </location>
</feature>
<comment type="caution">
    <text evidence="8">The sequence shown here is derived from an EMBL/GenBank/DDBJ whole genome shotgun (WGS) entry which is preliminary data.</text>
</comment>
<protein>
    <submittedName>
        <fullName evidence="8">Nop14</fullName>
    </submittedName>
</protein>
<dbReference type="InterPro" id="IPR007276">
    <property type="entry name" value="Nop14"/>
</dbReference>
<feature type="compositionally biased region" description="Basic and acidic residues" evidence="7">
    <location>
        <begin position="627"/>
        <end position="637"/>
    </location>
</feature>
<keyword evidence="3" id="KW-0690">Ribosome biogenesis</keyword>
<dbReference type="GO" id="GO:0032040">
    <property type="term" value="C:small-subunit processome"/>
    <property type="evidence" value="ECO:0007669"/>
    <property type="project" value="InterPro"/>
</dbReference>
<feature type="region of interest" description="Disordered" evidence="7">
    <location>
        <begin position="1"/>
        <end position="23"/>
    </location>
</feature>
<accession>A0AAV8A5V2</accession>
<dbReference type="Pfam" id="PF04147">
    <property type="entry name" value="Nop14"/>
    <property type="match status" value="2"/>
</dbReference>
<evidence type="ECO:0000256" key="6">
    <source>
        <dbReference type="ARBA" id="ARBA00024695"/>
    </source>
</evidence>
<dbReference type="PANTHER" id="PTHR23183:SF0">
    <property type="entry name" value="NUCLEOLAR PROTEIN 14"/>
    <property type="match status" value="1"/>
</dbReference>
<keyword evidence="4" id="KW-0698">rRNA processing</keyword>
<evidence type="ECO:0000313" key="9">
    <source>
        <dbReference type="Proteomes" id="UP001146793"/>
    </source>
</evidence>
<comment type="function">
    <text evidence="6">Involved in nucleolar processing of pre-18S ribosomal RNA. Has a role in the nuclear export of 40S pre-ribosomal subunit to the cytoplasm.</text>
</comment>
<evidence type="ECO:0000313" key="8">
    <source>
        <dbReference type="EMBL" id="KAJ3447609.1"/>
    </source>
</evidence>
<reference evidence="8" key="1">
    <citation type="submission" date="2022-08" db="EMBL/GenBank/DDBJ databases">
        <title>Novel sulphate-reducing endosymbionts in the free-living metamonad Anaeramoeba.</title>
        <authorList>
            <person name="Jerlstrom-Hultqvist J."/>
            <person name="Cepicka I."/>
            <person name="Gallot-Lavallee L."/>
            <person name="Salas-Leiva D."/>
            <person name="Curtis B.A."/>
            <person name="Zahonova K."/>
            <person name="Pipaliya S."/>
            <person name="Dacks J."/>
            <person name="Roger A.J."/>
        </authorList>
    </citation>
    <scope>NUCLEOTIDE SEQUENCE</scope>
    <source>
        <strain evidence="8">Busselton2</strain>
    </source>
</reference>
<evidence type="ECO:0000256" key="2">
    <source>
        <dbReference type="ARBA" id="ARBA00007466"/>
    </source>
</evidence>